<proteinExistence type="predicted"/>
<feature type="domain" description="CBM20" evidence="2">
    <location>
        <begin position="6"/>
        <end position="45"/>
    </location>
</feature>
<reference evidence="3 4" key="1">
    <citation type="journal article" date="2013" name="BMC Genomics">
        <title>Reconstruction of the lipid metabolism for the microalga Monoraphidium neglectum from its genome sequence reveals characteristics suitable for biofuel production.</title>
        <authorList>
            <person name="Bogen C."/>
            <person name="Al-Dilaimi A."/>
            <person name="Albersmeier A."/>
            <person name="Wichmann J."/>
            <person name="Grundmann M."/>
            <person name="Rupp O."/>
            <person name="Lauersen K.J."/>
            <person name="Blifernez-Klassen O."/>
            <person name="Kalinowski J."/>
            <person name="Goesmann A."/>
            <person name="Mussgnug J.H."/>
            <person name="Kruse O."/>
        </authorList>
    </citation>
    <scope>NUCLEOTIDE SEQUENCE [LARGE SCALE GENOMIC DNA]</scope>
    <source>
        <strain evidence="3 4">SAG 48.87</strain>
    </source>
</reference>
<dbReference type="InterPro" id="IPR013784">
    <property type="entry name" value="Carb-bd-like_fold"/>
</dbReference>
<dbReference type="STRING" id="145388.A0A0D2L5C2"/>
<dbReference type="Gene3D" id="2.60.40.10">
    <property type="entry name" value="Immunoglobulins"/>
    <property type="match status" value="1"/>
</dbReference>
<dbReference type="SUPFAM" id="SSF49452">
    <property type="entry name" value="Starch-binding domain-like"/>
    <property type="match status" value="1"/>
</dbReference>
<keyword evidence="4" id="KW-1185">Reference proteome</keyword>
<gene>
    <name evidence="3" type="ORF">MNEG_5724</name>
</gene>
<accession>A0A0D2L5C2</accession>
<evidence type="ECO:0000256" key="1">
    <source>
        <dbReference type="SAM" id="MobiDB-lite"/>
    </source>
</evidence>
<protein>
    <recommendedName>
        <fullName evidence="2">CBM20 domain-containing protein</fullName>
    </recommendedName>
</protein>
<dbReference type="AlphaFoldDB" id="A0A0D2L5C2"/>
<sequence length="136" mass="14415">MTWSEGDLWNVTLDLDAGMVYEYKYVVVNYDGHSAAAWQQGSNAWGDKRVEVFDNWANGPGAVVVTNGVEATRERKLLAWAGDYVAQRFELARAKAELSQVSAVGAAGAVSAAGAPRKGTGGNAVSAAGIKPSWRP</sequence>
<dbReference type="InterPro" id="IPR013783">
    <property type="entry name" value="Ig-like_fold"/>
</dbReference>
<dbReference type="GeneID" id="25738601"/>
<feature type="region of interest" description="Disordered" evidence="1">
    <location>
        <begin position="113"/>
        <end position="136"/>
    </location>
</feature>
<evidence type="ECO:0000313" key="3">
    <source>
        <dbReference type="EMBL" id="KIZ02229.1"/>
    </source>
</evidence>
<name>A0A0D2L5C2_9CHLO</name>
<dbReference type="GO" id="GO:2001070">
    <property type="term" value="F:starch binding"/>
    <property type="evidence" value="ECO:0007669"/>
    <property type="project" value="InterPro"/>
</dbReference>
<organism evidence="3 4">
    <name type="scientific">Monoraphidium neglectum</name>
    <dbReference type="NCBI Taxonomy" id="145388"/>
    <lineage>
        <taxon>Eukaryota</taxon>
        <taxon>Viridiplantae</taxon>
        <taxon>Chlorophyta</taxon>
        <taxon>core chlorophytes</taxon>
        <taxon>Chlorophyceae</taxon>
        <taxon>CS clade</taxon>
        <taxon>Sphaeropleales</taxon>
        <taxon>Selenastraceae</taxon>
        <taxon>Monoraphidium</taxon>
    </lineage>
</organism>
<dbReference type="Proteomes" id="UP000054498">
    <property type="component" value="Unassembled WGS sequence"/>
</dbReference>
<dbReference type="RefSeq" id="XP_013901248.1">
    <property type="nucleotide sequence ID" value="XM_014045794.1"/>
</dbReference>
<dbReference type="EMBL" id="KK101092">
    <property type="protein sequence ID" value="KIZ02229.1"/>
    <property type="molecule type" value="Genomic_DNA"/>
</dbReference>
<dbReference type="InterPro" id="IPR002044">
    <property type="entry name" value="CBM20"/>
</dbReference>
<dbReference type="Pfam" id="PF00686">
    <property type="entry name" value="CBM_20"/>
    <property type="match status" value="1"/>
</dbReference>
<dbReference type="OrthoDB" id="550577at2759"/>
<evidence type="ECO:0000259" key="2">
    <source>
        <dbReference type="Pfam" id="PF00686"/>
    </source>
</evidence>
<dbReference type="KEGG" id="mng:MNEG_5724"/>
<evidence type="ECO:0000313" key="4">
    <source>
        <dbReference type="Proteomes" id="UP000054498"/>
    </source>
</evidence>